<proteinExistence type="predicted"/>
<protein>
    <submittedName>
        <fullName evidence="2">Uncharacterized protein</fullName>
    </submittedName>
</protein>
<sequence>MLNHIHHSSYFSTLSHHFPQPSSSESSSSATSSSHTLPPSLYAHLQPATSLHLINFIHLLQPLQHQLWATKPPSSLSLLHPLRTDSSLHLQLSSSTCEFQIFIT</sequence>
<evidence type="ECO:0000313" key="3">
    <source>
        <dbReference type="Proteomes" id="UP001157006"/>
    </source>
</evidence>
<name>A0AAV1AMK3_VICFA</name>
<organism evidence="2 3">
    <name type="scientific">Vicia faba</name>
    <name type="common">Broad bean</name>
    <name type="synonym">Faba vulgaris</name>
    <dbReference type="NCBI Taxonomy" id="3906"/>
    <lineage>
        <taxon>Eukaryota</taxon>
        <taxon>Viridiplantae</taxon>
        <taxon>Streptophyta</taxon>
        <taxon>Embryophyta</taxon>
        <taxon>Tracheophyta</taxon>
        <taxon>Spermatophyta</taxon>
        <taxon>Magnoliopsida</taxon>
        <taxon>eudicotyledons</taxon>
        <taxon>Gunneridae</taxon>
        <taxon>Pentapetalae</taxon>
        <taxon>rosids</taxon>
        <taxon>fabids</taxon>
        <taxon>Fabales</taxon>
        <taxon>Fabaceae</taxon>
        <taxon>Papilionoideae</taxon>
        <taxon>50 kb inversion clade</taxon>
        <taxon>NPAAA clade</taxon>
        <taxon>Hologalegina</taxon>
        <taxon>IRL clade</taxon>
        <taxon>Fabeae</taxon>
        <taxon>Vicia</taxon>
    </lineage>
</organism>
<evidence type="ECO:0000256" key="1">
    <source>
        <dbReference type="SAM" id="MobiDB-lite"/>
    </source>
</evidence>
<dbReference type="AlphaFoldDB" id="A0AAV1AMK3"/>
<reference evidence="2 3" key="1">
    <citation type="submission" date="2023-01" db="EMBL/GenBank/DDBJ databases">
        <authorList>
            <person name="Kreplak J."/>
        </authorList>
    </citation>
    <scope>NUCLEOTIDE SEQUENCE [LARGE SCALE GENOMIC DNA]</scope>
</reference>
<keyword evidence="3" id="KW-1185">Reference proteome</keyword>
<gene>
    <name evidence="2" type="ORF">VFH_IV175480</name>
</gene>
<feature type="region of interest" description="Disordered" evidence="1">
    <location>
        <begin position="17"/>
        <end position="37"/>
    </location>
</feature>
<dbReference type="EMBL" id="OX451739">
    <property type="protein sequence ID" value="CAI8610299.1"/>
    <property type="molecule type" value="Genomic_DNA"/>
</dbReference>
<dbReference type="Proteomes" id="UP001157006">
    <property type="component" value="Chromosome 4"/>
</dbReference>
<accession>A0AAV1AMK3</accession>
<evidence type="ECO:0000313" key="2">
    <source>
        <dbReference type="EMBL" id="CAI8610299.1"/>
    </source>
</evidence>